<accession>A0A176RTL3</accession>
<organism evidence="1 2">
    <name type="scientific">Candidatus Thiomargarita nelsonii</name>
    <dbReference type="NCBI Taxonomy" id="1003181"/>
    <lineage>
        <taxon>Bacteria</taxon>
        <taxon>Pseudomonadati</taxon>
        <taxon>Pseudomonadota</taxon>
        <taxon>Gammaproteobacteria</taxon>
        <taxon>Thiotrichales</taxon>
        <taxon>Thiotrichaceae</taxon>
        <taxon>Thiomargarita</taxon>
    </lineage>
</organism>
<name>A0A176RTL3_9GAMM</name>
<dbReference type="AlphaFoldDB" id="A0A176RTL3"/>
<keyword evidence="2" id="KW-1185">Reference proteome</keyword>
<evidence type="ECO:0000313" key="2">
    <source>
        <dbReference type="Proteomes" id="UP000076962"/>
    </source>
</evidence>
<dbReference type="EMBL" id="LUTY01002954">
    <property type="protein sequence ID" value="OAD19080.1"/>
    <property type="molecule type" value="Genomic_DNA"/>
</dbReference>
<proteinExistence type="predicted"/>
<sequence length="127" mass="15129">MFAYHQAYQSNHLARQIYQALDNKSQQLHQLPKAQEKRLKSLETVLNNTSDDTFEYARHLRDLDDHRTTIQTNMTNYVKWLGHIRELSLSTDDLTFLDDFHAKTCQHHQQQMNIYLDYLFGLGNLNF</sequence>
<gene>
    <name evidence="1" type="ORF">THIOM_005305</name>
</gene>
<protein>
    <submittedName>
        <fullName evidence="1">Uncharacterized protein</fullName>
    </submittedName>
</protein>
<reference evidence="1 2" key="1">
    <citation type="submission" date="2016-05" db="EMBL/GenBank/DDBJ databases">
        <title>Single-cell genome of chain-forming Candidatus Thiomargarita nelsonii and comparison to other large sulfur-oxidizing bacteria.</title>
        <authorList>
            <person name="Winkel M."/>
            <person name="Salman V."/>
            <person name="Woyke T."/>
            <person name="Schulz-Vogt H."/>
            <person name="Richter M."/>
            <person name="Flood B."/>
            <person name="Bailey J."/>
            <person name="Amann R."/>
            <person name="Mussmann M."/>
        </authorList>
    </citation>
    <scope>NUCLEOTIDE SEQUENCE [LARGE SCALE GENOMIC DNA]</scope>
    <source>
        <strain evidence="1 2">THI036</strain>
    </source>
</reference>
<comment type="caution">
    <text evidence="1">The sequence shown here is derived from an EMBL/GenBank/DDBJ whole genome shotgun (WGS) entry which is preliminary data.</text>
</comment>
<dbReference type="Proteomes" id="UP000076962">
    <property type="component" value="Unassembled WGS sequence"/>
</dbReference>
<evidence type="ECO:0000313" key="1">
    <source>
        <dbReference type="EMBL" id="OAD19080.1"/>
    </source>
</evidence>